<comment type="caution">
    <text evidence="1">The sequence shown here is derived from an EMBL/GenBank/DDBJ whole genome shotgun (WGS) entry which is preliminary data.</text>
</comment>
<accession>A0AAW1REQ9</accession>
<dbReference type="InterPro" id="IPR019410">
    <property type="entry name" value="Methyltransf_16"/>
</dbReference>
<dbReference type="Pfam" id="PF10294">
    <property type="entry name" value="Methyltransf_16"/>
    <property type="match status" value="1"/>
</dbReference>
<dbReference type="Proteomes" id="UP001438707">
    <property type="component" value="Unassembled WGS sequence"/>
</dbReference>
<sequence length="290" mass="31370">MKVSIERWQDGQKVRKELDGLDRWEVHAAHSLWVEAAGCKLKLQQEPHALAASRVGVGACAWDSAFMLLAYFEQQDTSKWRSCRVVELGAGIGLLGTVLAQLGAQVVLTDQASVMPLLTSNVAANDMKGQAGSVHLPWRAQAMQLDWDLPQDREGVLAAVGGHVDLILAADCCYVDEGGRSANAATIIHMCSALSTSPCTRSLVAFEKRSEALLRDLEEAAHSHFLVVKELELQAAFVGSSAWASDHIVVLALEESKQHACGVMTFLAAAMLDERTASGIHGERLYVGQR</sequence>
<dbReference type="PANTHER" id="PTHR14614:SF132">
    <property type="entry name" value="PROTEIN-LYSINE METHYLTRANSFERASE C42C1.13"/>
    <property type="match status" value="1"/>
</dbReference>
<dbReference type="EMBL" id="JALJOS010000012">
    <property type="protein sequence ID" value="KAK9832148.1"/>
    <property type="molecule type" value="Genomic_DNA"/>
</dbReference>
<dbReference type="SUPFAM" id="SSF53335">
    <property type="entry name" value="S-adenosyl-L-methionine-dependent methyltransferases"/>
    <property type="match status" value="1"/>
</dbReference>
<gene>
    <name evidence="1" type="ORF">WJX74_000691</name>
</gene>
<name>A0AAW1REQ9_9CHLO</name>
<reference evidence="1 2" key="1">
    <citation type="journal article" date="2024" name="Nat. Commun.">
        <title>Phylogenomics reveals the evolutionary origins of lichenization in chlorophyte algae.</title>
        <authorList>
            <person name="Puginier C."/>
            <person name="Libourel C."/>
            <person name="Otte J."/>
            <person name="Skaloud P."/>
            <person name="Haon M."/>
            <person name="Grisel S."/>
            <person name="Petersen M."/>
            <person name="Berrin J.G."/>
            <person name="Delaux P.M."/>
            <person name="Dal Grande F."/>
            <person name="Keller J."/>
        </authorList>
    </citation>
    <scope>NUCLEOTIDE SEQUENCE [LARGE SCALE GENOMIC DNA]</scope>
    <source>
        <strain evidence="1 2">SAG 2145</strain>
    </source>
</reference>
<evidence type="ECO:0000313" key="2">
    <source>
        <dbReference type="Proteomes" id="UP001438707"/>
    </source>
</evidence>
<dbReference type="InterPro" id="IPR029063">
    <property type="entry name" value="SAM-dependent_MTases_sf"/>
</dbReference>
<dbReference type="AlphaFoldDB" id="A0AAW1REQ9"/>
<dbReference type="Gene3D" id="3.40.50.150">
    <property type="entry name" value="Vaccinia Virus protein VP39"/>
    <property type="match status" value="1"/>
</dbReference>
<organism evidence="1 2">
    <name type="scientific">Apatococcus lobatus</name>
    <dbReference type="NCBI Taxonomy" id="904363"/>
    <lineage>
        <taxon>Eukaryota</taxon>
        <taxon>Viridiplantae</taxon>
        <taxon>Chlorophyta</taxon>
        <taxon>core chlorophytes</taxon>
        <taxon>Trebouxiophyceae</taxon>
        <taxon>Chlorellales</taxon>
        <taxon>Chlorellaceae</taxon>
        <taxon>Apatococcus</taxon>
    </lineage>
</organism>
<evidence type="ECO:0000313" key="1">
    <source>
        <dbReference type="EMBL" id="KAK9832148.1"/>
    </source>
</evidence>
<proteinExistence type="predicted"/>
<protein>
    <submittedName>
        <fullName evidence="1">Uncharacterized protein</fullName>
    </submittedName>
</protein>
<dbReference type="PANTHER" id="PTHR14614">
    <property type="entry name" value="HEPATOCELLULAR CARCINOMA-ASSOCIATED ANTIGEN"/>
    <property type="match status" value="1"/>
</dbReference>
<keyword evidence="2" id="KW-1185">Reference proteome</keyword>